<keyword evidence="3 9" id="KW-0436">Ligase</keyword>
<evidence type="ECO:0000256" key="7">
    <source>
        <dbReference type="ARBA" id="ARBA00023146"/>
    </source>
</evidence>
<feature type="short sequence motif" description="'HIGH' region" evidence="9">
    <location>
        <begin position="132"/>
        <end position="142"/>
    </location>
</feature>
<organism evidence="13 14">
    <name type="scientific">Intestinicryptomonas porci</name>
    <dbReference type="NCBI Taxonomy" id="2926320"/>
    <lineage>
        <taxon>Bacteria</taxon>
        <taxon>Pseudomonadati</taxon>
        <taxon>Verrucomicrobiota</taxon>
        <taxon>Opitutia</taxon>
        <taxon>Opitutales</taxon>
        <taxon>Intestinicryptomonaceae</taxon>
        <taxon>Intestinicryptomonas</taxon>
    </lineage>
</organism>
<dbReference type="Pfam" id="PF05746">
    <property type="entry name" value="DALR_1"/>
    <property type="match status" value="1"/>
</dbReference>
<dbReference type="PANTHER" id="PTHR11956:SF5">
    <property type="entry name" value="ARGININE--TRNA LIGASE, CYTOPLASMIC"/>
    <property type="match status" value="1"/>
</dbReference>
<proteinExistence type="inferred from homology"/>
<feature type="domain" description="DALR anticodon binding" evidence="11">
    <location>
        <begin position="470"/>
        <end position="587"/>
    </location>
</feature>
<dbReference type="GO" id="GO:0004814">
    <property type="term" value="F:arginine-tRNA ligase activity"/>
    <property type="evidence" value="ECO:0007669"/>
    <property type="project" value="UniProtKB-EC"/>
</dbReference>
<dbReference type="InterPro" id="IPR014729">
    <property type="entry name" value="Rossmann-like_a/b/a_fold"/>
</dbReference>
<reference evidence="13 14" key="1">
    <citation type="submission" date="2022-03" db="EMBL/GenBank/DDBJ databases">
        <title>Novel taxa within the pig intestine.</title>
        <authorList>
            <person name="Wylensek D."/>
            <person name="Bishof K."/>
            <person name="Afrizal A."/>
            <person name="Clavel T."/>
        </authorList>
    </citation>
    <scope>NUCLEOTIDE SEQUENCE [LARGE SCALE GENOMIC DNA]</scope>
    <source>
        <strain evidence="13 14">CLA-KB-P66</strain>
    </source>
</reference>
<dbReference type="PROSITE" id="PS00178">
    <property type="entry name" value="AA_TRNA_LIGASE_I"/>
    <property type="match status" value="1"/>
</dbReference>
<evidence type="ECO:0000256" key="9">
    <source>
        <dbReference type="HAMAP-Rule" id="MF_00123"/>
    </source>
</evidence>
<dbReference type="SMART" id="SM01016">
    <property type="entry name" value="Arg_tRNA_synt_N"/>
    <property type="match status" value="1"/>
</dbReference>
<dbReference type="SMART" id="SM00836">
    <property type="entry name" value="DALR_1"/>
    <property type="match status" value="1"/>
</dbReference>
<comment type="caution">
    <text evidence="13">The sequence shown here is derived from an EMBL/GenBank/DDBJ whole genome shotgun (WGS) entry which is preliminary data.</text>
</comment>
<dbReference type="InterPro" id="IPR001412">
    <property type="entry name" value="aa-tRNA-synth_I_CS"/>
</dbReference>
<keyword evidence="14" id="KW-1185">Reference proteome</keyword>
<dbReference type="Gene3D" id="3.40.50.620">
    <property type="entry name" value="HUPs"/>
    <property type="match status" value="1"/>
</dbReference>
<dbReference type="InterPro" id="IPR009080">
    <property type="entry name" value="tRNAsynth_Ia_anticodon-bd"/>
</dbReference>
<comment type="catalytic activity">
    <reaction evidence="8 9">
        <text>tRNA(Arg) + L-arginine + ATP = L-arginyl-tRNA(Arg) + AMP + diphosphate</text>
        <dbReference type="Rhea" id="RHEA:20301"/>
        <dbReference type="Rhea" id="RHEA-COMP:9658"/>
        <dbReference type="Rhea" id="RHEA-COMP:9673"/>
        <dbReference type="ChEBI" id="CHEBI:30616"/>
        <dbReference type="ChEBI" id="CHEBI:32682"/>
        <dbReference type="ChEBI" id="CHEBI:33019"/>
        <dbReference type="ChEBI" id="CHEBI:78442"/>
        <dbReference type="ChEBI" id="CHEBI:78513"/>
        <dbReference type="ChEBI" id="CHEBI:456215"/>
        <dbReference type="EC" id="6.1.1.19"/>
    </reaction>
</comment>
<dbReference type="InterPro" id="IPR035684">
    <property type="entry name" value="ArgRS_core"/>
</dbReference>
<comment type="subunit">
    <text evidence="9">Monomer.</text>
</comment>
<keyword evidence="5 9" id="KW-0067">ATP-binding</keyword>
<evidence type="ECO:0000256" key="10">
    <source>
        <dbReference type="RuleBase" id="RU363038"/>
    </source>
</evidence>
<evidence type="ECO:0000256" key="1">
    <source>
        <dbReference type="ARBA" id="ARBA00005594"/>
    </source>
</evidence>
<feature type="domain" description="Arginyl tRNA synthetase N-terminal" evidence="12">
    <location>
        <begin position="10"/>
        <end position="94"/>
    </location>
</feature>
<comment type="similarity">
    <text evidence="1 9 10">Belongs to the class-I aminoacyl-tRNA synthetase family.</text>
</comment>
<protein>
    <recommendedName>
        <fullName evidence="9">Arginine--tRNA ligase</fullName>
        <ecNumber evidence="9">6.1.1.19</ecNumber>
    </recommendedName>
    <alternativeName>
        <fullName evidence="9">Arginyl-tRNA synthetase</fullName>
        <shortName evidence="9">ArgRS</shortName>
    </alternativeName>
</protein>
<dbReference type="InterPro" id="IPR005148">
    <property type="entry name" value="Arg-tRNA-synth_N"/>
</dbReference>
<keyword evidence="6 9" id="KW-0648">Protein biosynthesis</keyword>
<evidence type="ECO:0000313" key="13">
    <source>
        <dbReference type="EMBL" id="MDX8415480.1"/>
    </source>
</evidence>
<sequence>MSNIWFHPAKSIEKIASSVAKECFGGEFDASVRAADPRFADFQINGALPFAKKAKKNPREIASNFVEELKKSGRFDESLVEISIAGPGFVNFKLSAEFLLKWLGRYKGEAALKDAAKSFYNGKKVVIDFPSPNTAKQMHVGHLRPMVIGETIQRLLRFCGADMICDNHIGDWGTNFGILIYGIKSENYKLDPENENALEDLERMYKAGSAKAKEDPSCADAARDELVKLQNGDPENTKLWNDIVKISKISFDKMYERMSLTIDTTLGESFYRDKVGRIYDELTEIGLACEDQGALVVFLKDHERFAKQPFIIRKKDGASNYASTDLATVLYRVEHFGAEEIVYVTDGRQQDHFQQLFLTVGKWFDAKGYRKPELRHVWFGTILGEDGKAIKTKSGEPVKLKSLLDEAVARAEKIVLAKTPDMPKDEIKKIAETVGVGALRYADLSQNRSGDYVFSWDKMLAFEGNTAPYLLYAVARIHSIFRKIGVQENSDFENDAANLETPQEIELARKLIALPGVFDLTLAELRPHLLCTYLYELAGVFSTFYNANKVIVEDKAVMAKRLMLCARTMEILETGLRLLAIEPLQKM</sequence>
<keyword evidence="7 9" id="KW-0030">Aminoacyl-tRNA synthetase</keyword>
<dbReference type="PRINTS" id="PR01038">
    <property type="entry name" value="TRNASYNTHARG"/>
</dbReference>
<accession>A0ABU4WIQ4</accession>
<dbReference type="EC" id="6.1.1.19" evidence="9"/>
<dbReference type="SUPFAM" id="SSF55190">
    <property type="entry name" value="Arginyl-tRNA synthetase (ArgRS), N-terminal 'additional' domain"/>
    <property type="match status" value="1"/>
</dbReference>
<evidence type="ECO:0000256" key="3">
    <source>
        <dbReference type="ARBA" id="ARBA00022598"/>
    </source>
</evidence>
<dbReference type="SUPFAM" id="SSF47323">
    <property type="entry name" value="Anticodon-binding domain of a subclass of class I aminoacyl-tRNA synthetases"/>
    <property type="match status" value="1"/>
</dbReference>
<dbReference type="Proteomes" id="UP001275932">
    <property type="component" value="Unassembled WGS sequence"/>
</dbReference>
<evidence type="ECO:0000256" key="5">
    <source>
        <dbReference type="ARBA" id="ARBA00022840"/>
    </source>
</evidence>
<keyword evidence="2 9" id="KW-0963">Cytoplasm</keyword>
<dbReference type="Gene3D" id="3.30.1360.70">
    <property type="entry name" value="Arginyl tRNA synthetase N-terminal domain"/>
    <property type="match status" value="1"/>
</dbReference>
<dbReference type="HAMAP" id="MF_00123">
    <property type="entry name" value="Arg_tRNA_synth"/>
    <property type="match status" value="1"/>
</dbReference>
<dbReference type="NCBIfam" id="TIGR00456">
    <property type="entry name" value="argS"/>
    <property type="match status" value="1"/>
</dbReference>
<dbReference type="PANTHER" id="PTHR11956">
    <property type="entry name" value="ARGINYL-TRNA SYNTHETASE"/>
    <property type="match status" value="1"/>
</dbReference>
<dbReference type="Pfam" id="PF03485">
    <property type="entry name" value="Arg_tRNA_synt_N"/>
    <property type="match status" value="1"/>
</dbReference>
<comment type="subcellular location">
    <subcellularLocation>
        <location evidence="9">Cytoplasm</location>
    </subcellularLocation>
</comment>
<evidence type="ECO:0000259" key="12">
    <source>
        <dbReference type="SMART" id="SM01016"/>
    </source>
</evidence>
<evidence type="ECO:0000256" key="4">
    <source>
        <dbReference type="ARBA" id="ARBA00022741"/>
    </source>
</evidence>
<dbReference type="InterPro" id="IPR008909">
    <property type="entry name" value="DALR_anticod-bd"/>
</dbReference>
<gene>
    <name evidence="9 13" type="primary">argS</name>
    <name evidence="13" type="ORF">MOX91_04700</name>
</gene>
<dbReference type="SUPFAM" id="SSF52374">
    <property type="entry name" value="Nucleotidylyl transferase"/>
    <property type="match status" value="1"/>
</dbReference>
<name>A0ABU4WIQ4_9BACT</name>
<dbReference type="InterPro" id="IPR001278">
    <property type="entry name" value="Arg-tRNA-ligase"/>
</dbReference>
<evidence type="ECO:0000313" key="14">
    <source>
        <dbReference type="Proteomes" id="UP001275932"/>
    </source>
</evidence>
<keyword evidence="4 9" id="KW-0547">Nucleotide-binding</keyword>
<dbReference type="RefSeq" id="WP_370396928.1">
    <property type="nucleotide sequence ID" value="NZ_JALBUT010000004.1"/>
</dbReference>
<dbReference type="EMBL" id="JALBUT010000004">
    <property type="protein sequence ID" value="MDX8415480.1"/>
    <property type="molecule type" value="Genomic_DNA"/>
</dbReference>
<dbReference type="CDD" id="cd07956">
    <property type="entry name" value="Anticodon_Ia_Arg"/>
    <property type="match status" value="1"/>
</dbReference>
<evidence type="ECO:0000259" key="11">
    <source>
        <dbReference type="SMART" id="SM00836"/>
    </source>
</evidence>
<evidence type="ECO:0000256" key="2">
    <source>
        <dbReference type="ARBA" id="ARBA00022490"/>
    </source>
</evidence>
<evidence type="ECO:0000256" key="8">
    <source>
        <dbReference type="ARBA" id="ARBA00049339"/>
    </source>
</evidence>
<evidence type="ECO:0000256" key="6">
    <source>
        <dbReference type="ARBA" id="ARBA00022917"/>
    </source>
</evidence>
<dbReference type="Gene3D" id="1.10.730.10">
    <property type="entry name" value="Isoleucyl-tRNA Synthetase, Domain 1"/>
    <property type="match status" value="1"/>
</dbReference>
<dbReference type="InterPro" id="IPR036695">
    <property type="entry name" value="Arg-tRNA-synth_N_sf"/>
</dbReference>
<dbReference type="Pfam" id="PF00750">
    <property type="entry name" value="tRNA-synt_1d"/>
    <property type="match status" value="1"/>
</dbReference>